<evidence type="ECO:0000313" key="3">
    <source>
        <dbReference type="Proteomes" id="UP000199459"/>
    </source>
</evidence>
<keyword evidence="1" id="KW-1133">Transmembrane helix</keyword>
<gene>
    <name evidence="2" type="ORF">SAMN05216325_10128</name>
</gene>
<dbReference type="AlphaFoldDB" id="A0A1H8A9A9"/>
<feature type="transmembrane region" description="Helical" evidence="1">
    <location>
        <begin position="21"/>
        <end position="42"/>
    </location>
</feature>
<evidence type="ECO:0000313" key="2">
    <source>
        <dbReference type="EMBL" id="SEM67270.1"/>
    </source>
</evidence>
<proteinExistence type="predicted"/>
<feature type="transmembrane region" description="Helical" evidence="1">
    <location>
        <begin position="54"/>
        <end position="71"/>
    </location>
</feature>
<dbReference type="EMBL" id="FOCP01000001">
    <property type="protein sequence ID" value="SEM67270.1"/>
    <property type="molecule type" value="Genomic_DNA"/>
</dbReference>
<keyword evidence="1" id="KW-0472">Membrane</keyword>
<sequence length="89" mass="10103">MRTRKENEGIEMQNNIVRMQIIGVIPTVFLGLGIYGLVVAKGDAFHPFLNNHDVVYTMLATGIVLEIWHLSKMIPLLKQYAEFKQLSGM</sequence>
<dbReference type="Proteomes" id="UP000199459">
    <property type="component" value="Unassembled WGS sequence"/>
</dbReference>
<accession>A0A1H8A9A9</accession>
<reference evidence="2 3" key="1">
    <citation type="submission" date="2016-10" db="EMBL/GenBank/DDBJ databases">
        <authorList>
            <person name="de Groot N.N."/>
        </authorList>
    </citation>
    <scope>NUCLEOTIDE SEQUENCE [LARGE SCALE GENOMIC DNA]</scope>
    <source>
        <strain evidence="2 3">Nm22</strain>
    </source>
</reference>
<dbReference type="RefSeq" id="WP_090626835.1">
    <property type="nucleotide sequence ID" value="NZ_FOCP01000001.1"/>
</dbReference>
<name>A0A1H8A9A9_9PROT</name>
<evidence type="ECO:0000256" key="1">
    <source>
        <dbReference type="SAM" id="Phobius"/>
    </source>
</evidence>
<protein>
    <submittedName>
        <fullName evidence="2">Uncharacterized protein</fullName>
    </submittedName>
</protein>
<dbReference type="STRING" id="917.SAMN05216326_11215"/>
<keyword evidence="1" id="KW-0812">Transmembrane</keyword>
<dbReference type="OrthoDB" id="6401613at2"/>
<organism evidence="2 3">
    <name type="scientific">Nitrosomonas marina</name>
    <dbReference type="NCBI Taxonomy" id="917"/>
    <lineage>
        <taxon>Bacteria</taxon>
        <taxon>Pseudomonadati</taxon>
        <taxon>Pseudomonadota</taxon>
        <taxon>Betaproteobacteria</taxon>
        <taxon>Nitrosomonadales</taxon>
        <taxon>Nitrosomonadaceae</taxon>
        <taxon>Nitrosomonas</taxon>
    </lineage>
</organism>